<proteinExistence type="predicted"/>
<reference evidence="2 3" key="1">
    <citation type="submission" date="2019-12" db="EMBL/GenBank/DDBJ databases">
        <title>A genome sequence resource for the geographically widespread anthracnose pathogen Colletotrichum asianum.</title>
        <authorList>
            <person name="Meng Y."/>
        </authorList>
    </citation>
    <scope>NUCLEOTIDE SEQUENCE [LARGE SCALE GENOMIC DNA]</scope>
    <source>
        <strain evidence="2 3">ICMP 18580</strain>
    </source>
</reference>
<protein>
    <submittedName>
        <fullName evidence="2">Uncharacterized protein</fullName>
    </submittedName>
</protein>
<organism evidence="2 3">
    <name type="scientific">Colletotrichum asianum</name>
    <dbReference type="NCBI Taxonomy" id="702518"/>
    <lineage>
        <taxon>Eukaryota</taxon>
        <taxon>Fungi</taxon>
        <taxon>Dikarya</taxon>
        <taxon>Ascomycota</taxon>
        <taxon>Pezizomycotina</taxon>
        <taxon>Sordariomycetes</taxon>
        <taxon>Hypocreomycetidae</taxon>
        <taxon>Glomerellales</taxon>
        <taxon>Glomerellaceae</taxon>
        <taxon>Colletotrichum</taxon>
        <taxon>Colletotrichum gloeosporioides species complex</taxon>
    </lineage>
</organism>
<comment type="caution">
    <text evidence="2">The sequence shown here is derived from an EMBL/GenBank/DDBJ whole genome shotgun (WGS) entry which is preliminary data.</text>
</comment>
<evidence type="ECO:0000313" key="3">
    <source>
        <dbReference type="Proteomes" id="UP000434172"/>
    </source>
</evidence>
<dbReference type="EMBL" id="WOWK01000010">
    <property type="protein sequence ID" value="KAF0329828.1"/>
    <property type="molecule type" value="Genomic_DNA"/>
</dbReference>
<evidence type="ECO:0000256" key="1">
    <source>
        <dbReference type="SAM" id="MobiDB-lite"/>
    </source>
</evidence>
<evidence type="ECO:0000313" key="2">
    <source>
        <dbReference type="EMBL" id="KAF0329828.1"/>
    </source>
</evidence>
<feature type="compositionally biased region" description="Basic and acidic residues" evidence="1">
    <location>
        <begin position="94"/>
        <end position="107"/>
    </location>
</feature>
<sequence length="210" mass="23425">MNNHQKEGTRRGEHEVGRYLRSIYLHSTLLLWKSSPHPQSGQEEEGTNMDTLLFFSHGSLRLHRILKAPVTSCSLDRPSPVLPSTDNLRHGTSTHKDAPIHNSDTKRSTIRTSHSAGNGLLHGSLSVRRKHPPPNAGLQFPNDNPPFFLFPQGPSSRLVNPKKAPPSSSHVFFFFTTPLLHRDSLPHAFFFFTLSKGSLAYHSATISSTH</sequence>
<gene>
    <name evidence="2" type="ORF">GQ607_003001</name>
</gene>
<dbReference type="Proteomes" id="UP000434172">
    <property type="component" value="Unassembled WGS sequence"/>
</dbReference>
<accession>A0A8H3ZS62</accession>
<dbReference type="AlphaFoldDB" id="A0A8H3ZS62"/>
<name>A0A8H3ZS62_9PEZI</name>
<feature type="region of interest" description="Disordered" evidence="1">
    <location>
        <begin position="83"/>
        <end position="129"/>
    </location>
</feature>
<keyword evidence="3" id="KW-1185">Reference proteome</keyword>